<accession>A0A0T9MZN8</accession>
<dbReference type="OrthoDB" id="6637929at2"/>
<reference evidence="1 2" key="1">
    <citation type="submission" date="2015-03" db="EMBL/GenBank/DDBJ databases">
        <authorList>
            <person name="Murphy D."/>
        </authorList>
    </citation>
    <scope>NUCLEOTIDE SEQUENCE [LARGE SCALE GENOMIC DNA]</scope>
    <source>
        <strain evidence="1 2">BR165/97</strain>
    </source>
</reference>
<dbReference type="Proteomes" id="UP000038750">
    <property type="component" value="Unassembled WGS sequence"/>
</dbReference>
<sequence>MTKKEFIQFISEQQSKGSLRFSLGFNPKGEIIMYWTKETGLRDWRVLTGNRGKKPTQANRKRMSNFRRWLVDARKGMGGGEPDTE</sequence>
<name>A0A0T9MZN8_YERIN</name>
<evidence type="ECO:0000313" key="1">
    <source>
        <dbReference type="EMBL" id="CNG63967.1"/>
    </source>
</evidence>
<dbReference type="AlphaFoldDB" id="A0A0T9MZN8"/>
<dbReference type="RefSeq" id="WP_050074646.1">
    <property type="nucleotide sequence ID" value="NZ_CPZJ01000024.1"/>
</dbReference>
<gene>
    <name evidence="1" type="ORF">ERS008530_04282</name>
</gene>
<proteinExistence type="predicted"/>
<evidence type="ECO:0000313" key="2">
    <source>
        <dbReference type="Proteomes" id="UP000038750"/>
    </source>
</evidence>
<protein>
    <submittedName>
        <fullName evidence="1">Uncharacterized protein</fullName>
    </submittedName>
</protein>
<dbReference type="EMBL" id="CPZJ01000024">
    <property type="protein sequence ID" value="CNG63967.1"/>
    <property type="molecule type" value="Genomic_DNA"/>
</dbReference>
<organism evidence="1 2">
    <name type="scientific">Yersinia intermedia</name>
    <dbReference type="NCBI Taxonomy" id="631"/>
    <lineage>
        <taxon>Bacteria</taxon>
        <taxon>Pseudomonadati</taxon>
        <taxon>Pseudomonadota</taxon>
        <taxon>Gammaproteobacteria</taxon>
        <taxon>Enterobacterales</taxon>
        <taxon>Yersiniaceae</taxon>
        <taxon>Yersinia</taxon>
    </lineage>
</organism>